<accession>Q0V4K8</accession>
<dbReference type="SMART" id="SM00829">
    <property type="entry name" value="PKS_ER"/>
    <property type="match status" value="1"/>
</dbReference>
<protein>
    <recommendedName>
        <fullName evidence="4">Enoyl reductase (ER) domain-containing protein</fullName>
    </recommendedName>
</protein>
<dbReference type="InterPro" id="IPR013154">
    <property type="entry name" value="ADH-like_N"/>
</dbReference>
<dbReference type="InterPro" id="IPR011032">
    <property type="entry name" value="GroES-like_sf"/>
</dbReference>
<gene>
    <name evidence="5" type="ORF">SNOG_01056</name>
</gene>
<dbReference type="Gene3D" id="3.40.50.720">
    <property type="entry name" value="NAD(P)-binding Rossmann-like Domain"/>
    <property type="match status" value="1"/>
</dbReference>
<dbReference type="RefSeq" id="XP_001791715.1">
    <property type="nucleotide sequence ID" value="XM_001791663.1"/>
</dbReference>
<dbReference type="CDD" id="cd08249">
    <property type="entry name" value="enoyl_reductase_like"/>
    <property type="match status" value="1"/>
</dbReference>
<evidence type="ECO:0000256" key="2">
    <source>
        <dbReference type="ARBA" id="ARBA00011245"/>
    </source>
</evidence>
<dbReference type="InterPro" id="IPR047122">
    <property type="entry name" value="Trans-enoyl_RdTase-like"/>
</dbReference>
<evidence type="ECO:0000313" key="6">
    <source>
        <dbReference type="Proteomes" id="UP000001055"/>
    </source>
</evidence>
<evidence type="ECO:0000256" key="1">
    <source>
        <dbReference type="ARBA" id="ARBA00008072"/>
    </source>
</evidence>
<dbReference type="SUPFAM" id="SSF51735">
    <property type="entry name" value="NAD(P)-binding Rossmann-fold domains"/>
    <property type="match status" value="1"/>
</dbReference>
<dbReference type="PANTHER" id="PTHR45348">
    <property type="entry name" value="HYPOTHETICAL OXIDOREDUCTASE (EUROFUNG)"/>
    <property type="match status" value="1"/>
</dbReference>
<dbReference type="InterPro" id="IPR020843">
    <property type="entry name" value="ER"/>
</dbReference>
<dbReference type="HOGENOM" id="CLU_026673_16_3_1"/>
<dbReference type="eggNOG" id="KOG1198">
    <property type="taxonomic scope" value="Eukaryota"/>
</dbReference>
<sequence>MSAVDPKAIYVDENGDFSIRDDILHKVTAPNDVHIEVIYSGVNPADTKHAHLGIRSTVIGYDFCGRVLSVPSGSKLTKGDIVAGYTPSGMGRPSRYGTHQAHCYCPEDMIFSVPSHLPQSHAAAITVVAMTAADTVFNIFKLPLPTSPAVHNCPIVIWGASSSVGICALQFLKASGCQNILVTASLGRHELLKSLGATHTFDYNSLTVEADIAAAVQALGQGSVSHALDAAGTFTQPSSADMLARAMNSPGAILASVTKFHGGFQMPLATTKDEWRFLPPGAPEPISIPGNPERHWNAWTALEWAIKQYNTRFMLPSVEILDSTPEAALDEIIKVGNSGRGIWETSCSRQPMKQMTVNYRLLVLPHVRFRSPIFGCESR</sequence>
<dbReference type="Gene3D" id="3.90.180.10">
    <property type="entry name" value="Medium-chain alcohol dehydrogenases, catalytic domain"/>
    <property type="match status" value="1"/>
</dbReference>
<dbReference type="InterPro" id="IPR036291">
    <property type="entry name" value="NAD(P)-bd_dom_sf"/>
</dbReference>
<comment type="similarity">
    <text evidence="1">Belongs to the zinc-containing alcohol dehydrogenase family.</text>
</comment>
<keyword evidence="3" id="KW-0560">Oxidoreductase</keyword>
<dbReference type="VEuPathDB" id="FungiDB:JI435_010560"/>
<organism evidence="5 6">
    <name type="scientific">Phaeosphaeria nodorum (strain SN15 / ATCC MYA-4574 / FGSC 10173)</name>
    <name type="common">Glume blotch fungus</name>
    <name type="synonym">Parastagonospora nodorum</name>
    <dbReference type="NCBI Taxonomy" id="321614"/>
    <lineage>
        <taxon>Eukaryota</taxon>
        <taxon>Fungi</taxon>
        <taxon>Dikarya</taxon>
        <taxon>Ascomycota</taxon>
        <taxon>Pezizomycotina</taxon>
        <taxon>Dothideomycetes</taxon>
        <taxon>Pleosporomycetidae</taxon>
        <taxon>Pleosporales</taxon>
        <taxon>Pleosporineae</taxon>
        <taxon>Phaeosphaeriaceae</taxon>
        <taxon>Parastagonospora</taxon>
    </lineage>
</organism>
<dbReference type="AlphaFoldDB" id="Q0V4K8"/>
<dbReference type="Pfam" id="PF08240">
    <property type="entry name" value="ADH_N"/>
    <property type="match status" value="1"/>
</dbReference>
<dbReference type="OMA" id="NRDCTIR"/>
<dbReference type="KEGG" id="pno:SNOG_01056"/>
<dbReference type="InParanoid" id="Q0V4K8"/>
<evidence type="ECO:0000256" key="3">
    <source>
        <dbReference type="ARBA" id="ARBA00023002"/>
    </source>
</evidence>
<evidence type="ECO:0000313" key="5">
    <source>
        <dbReference type="EMBL" id="EAT92551.1"/>
    </source>
</evidence>
<dbReference type="InterPro" id="IPR013149">
    <property type="entry name" value="ADH-like_C"/>
</dbReference>
<evidence type="ECO:0000259" key="4">
    <source>
        <dbReference type="SMART" id="SM00829"/>
    </source>
</evidence>
<reference evidence="6" key="1">
    <citation type="journal article" date="2007" name="Plant Cell">
        <title>Dothideomycete-plant interactions illuminated by genome sequencing and EST analysis of the wheat pathogen Stagonospora nodorum.</title>
        <authorList>
            <person name="Hane J.K."/>
            <person name="Lowe R.G."/>
            <person name="Solomon P.S."/>
            <person name="Tan K.C."/>
            <person name="Schoch C.L."/>
            <person name="Spatafora J.W."/>
            <person name="Crous P.W."/>
            <person name="Kodira C."/>
            <person name="Birren B.W."/>
            <person name="Galagan J.E."/>
            <person name="Torriani S.F."/>
            <person name="McDonald B.A."/>
            <person name="Oliver R.P."/>
        </authorList>
    </citation>
    <scope>NUCLEOTIDE SEQUENCE [LARGE SCALE GENOMIC DNA]</scope>
    <source>
        <strain evidence="6">SN15 / ATCC MYA-4574 / FGSC 10173</strain>
    </source>
</reference>
<dbReference type="GeneID" id="5967842"/>
<name>Q0V4K8_PHANO</name>
<dbReference type="GO" id="GO:0016651">
    <property type="term" value="F:oxidoreductase activity, acting on NAD(P)H"/>
    <property type="evidence" value="ECO:0007669"/>
    <property type="project" value="InterPro"/>
</dbReference>
<dbReference type="EMBL" id="CH445325">
    <property type="protein sequence ID" value="EAT92551.1"/>
    <property type="molecule type" value="Genomic_DNA"/>
</dbReference>
<dbReference type="Proteomes" id="UP000001055">
    <property type="component" value="Unassembled WGS sequence"/>
</dbReference>
<dbReference type="SUPFAM" id="SSF50129">
    <property type="entry name" value="GroES-like"/>
    <property type="match status" value="1"/>
</dbReference>
<proteinExistence type="inferred from homology"/>
<feature type="domain" description="Enoyl reductase (ER)" evidence="4">
    <location>
        <begin position="15"/>
        <end position="315"/>
    </location>
</feature>
<comment type="subunit">
    <text evidence="2">Monomer.</text>
</comment>
<dbReference type="PANTHER" id="PTHR45348:SF7">
    <property type="entry name" value="ZINC BINDING OXIDOREDUCTASE, PUTATIVE-RELATED"/>
    <property type="match status" value="1"/>
</dbReference>
<dbReference type="Pfam" id="PF00107">
    <property type="entry name" value="ADH_zinc_N"/>
    <property type="match status" value="1"/>
</dbReference>